<feature type="region of interest" description="Disordered" evidence="1">
    <location>
        <begin position="348"/>
        <end position="403"/>
    </location>
</feature>
<dbReference type="Proteomes" id="UP000887568">
    <property type="component" value="Unplaced"/>
</dbReference>
<feature type="compositionally biased region" description="Basic residues" evidence="1">
    <location>
        <begin position="390"/>
        <end position="400"/>
    </location>
</feature>
<dbReference type="RefSeq" id="XP_038071606.1">
    <property type="nucleotide sequence ID" value="XM_038215678.1"/>
</dbReference>
<dbReference type="GeneID" id="119740394"/>
<feature type="compositionally biased region" description="Polar residues" evidence="1">
    <location>
        <begin position="106"/>
        <end position="118"/>
    </location>
</feature>
<dbReference type="AlphaFoldDB" id="A0A914B5U3"/>
<name>A0A914B5U3_PATMI</name>
<feature type="compositionally biased region" description="Basic residues" evidence="1">
    <location>
        <begin position="149"/>
        <end position="160"/>
    </location>
</feature>
<feature type="compositionally biased region" description="Basic and acidic residues" evidence="1">
    <location>
        <begin position="526"/>
        <end position="537"/>
    </location>
</feature>
<feature type="region of interest" description="Disordered" evidence="1">
    <location>
        <begin position="72"/>
        <end position="192"/>
    </location>
</feature>
<evidence type="ECO:0000256" key="1">
    <source>
        <dbReference type="SAM" id="MobiDB-lite"/>
    </source>
</evidence>
<feature type="region of interest" description="Disordered" evidence="1">
    <location>
        <begin position="279"/>
        <end position="333"/>
    </location>
</feature>
<feature type="compositionally biased region" description="Polar residues" evidence="1">
    <location>
        <begin position="357"/>
        <end position="386"/>
    </location>
</feature>
<dbReference type="OMA" id="LMSPMVT"/>
<sequence>MREGTRVDLNRCTAARLSAVSGIAPDTAGRIITYRRRRKRLGSVRDVLDVRGVTEQDLEMLRLTTQVRRLLTSPQATKAAKPRQSVRSVTSPKQSQGGTTGRKQKPMTSKKGTQTLETGDSRRKRVEAASVKRSKTKTLPVKRTAASQRSKRQKIVKSSRRKSDGRRTQKSEKSHQVSVGLMTSSKKRNSPTTGLLICREADRLKASEGLDYVDIYGSPRPLLTVSGPREGVQLARAQINNCAVTVHLTERAPLMSPMVTVNIPSSLLDGSPGLMFFSEDKGASLPSTDAKDASMPRQGGGSVQSGPTVTVENKDQNNSNNLAQEKGADEVQKASPLKILAEDQQEGYMAGSETDHTTPSVTQNQAPPEGQTPISLTVGNDSNLAASKSTGRRRKTRSQKKTAEKVQLWLENSSCSSSYFNPEKAGVVGNLFDGEKRQQDEDFLMSGIAPLLLTTPVDDQSEKAARQSLIGEPRPGCKRDLEQELETAETPLTPAADGAAGKTDRSVQTPSCSCRSCRRKRRARRRSAEAAGERRDQPGSGANFTPVTSPAEELSAAWCLLL</sequence>
<dbReference type="Gene3D" id="1.10.150.320">
    <property type="entry name" value="Photosystem II 12 kDa extrinsic protein"/>
    <property type="match status" value="1"/>
</dbReference>
<dbReference type="OrthoDB" id="10494544at2759"/>
<keyword evidence="3" id="KW-1185">Reference proteome</keyword>
<dbReference type="Pfam" id="PF12836">
    <property type="entry name" value="HHH_3"/>
    <property type="match status" value="1"/>
</dbReference>
<organism evidence="2 3">
    <name type="scientific">Patiria miniata</name>
    <name type="common">Bat star</name>
    <name type="synonym">Asterina miniata</name>
    <dbReference type="NCBI Taxonomy" id="46514"/>
    <lineage>
        <taxon>Eukaryota</taxon>
        <taxon>Metazoa</taxon>
        <taxon>Echinodermata</taxon>
        <taxon>Eleutherozoa</taxon>
        <taxon>Asterozoa</taxon>
        <taxon>Asteroidea</taxon>
        <taxon>Valvatacea</taxon>
        <taxon>Valvatida</taxon>
        <taxon>Asterinidae</taxon>
        <taxon>Patiria</taxon>
    </lineage>
</organism>
<proteinExistence type="predicted"/>
<accession>A0A914B5U3</accession>
<dbReference type="SUPFAM" id="SSF47781">
    <property type="entry name" value="RuvA domain 2-like"/>
    <property type="match status" value="1"/>
</dbReference>
<feature type="compositionally biased region" description="Basic residues" evidence="1">
    <location>
        <begin position="516"/>
        <end position="525"/>
    </location>
</feature>
<feature type="compositionally biased region" description="Basic and acidic residues" evidence="1">
    <location>
        <begin position="161"/>
        <end position="175"/>
    </location>
</feature>
<dbReference type="InterPro" id="IPR010994">
    <property type="entry name" value="RuvA_2-like"/>
</dbReference>
<feature type="compositionally biased region" description="Polar residues" evidence="1">
    <location>
        <begin position="304"/>
        <end position="323"/>
    </location>
</feature>
<protein>
    <submittedName>
        <fullName evidence="2">Uncharacterized protein</fullName>
    </submittedName>
</protein>
<evidence type="ECO:0000313" key="3">
    <source>
        <dbReference type="Proteomes" id="UP000887568"/>
    </source>
</evidence>
<reference evidence="2" key="1">
    <citation type="submission" date="2022-11" db="UniProtKB">
        <authorList>
            <consortium name="EnsemblMetazoa"/>
        </authorList>
    </citation>
    <scope>IDENTIFICATION</scope>
</reference>
<evidence type="ECO:0000313" key="2">
    <source>
        <dbReference type="EnsemblMetazoa" id="XP_038071606.1"/>
    </source>
</evidence>
<feature type="region of interest" description="Disordered" evidence="1">
    <location>
        <begin position="488"/>
        <end position="550"/>
    </location>
</feature>
<dbReference type="EnsemblMetazoa" id="XM_038215678.1">
    <property type="protein sequence ID" value="XP_038071606.1"/>
    <property type="gene ID" value="LOC119740394"/>
</dbReference>
<feature type="compositionally biased region" description="Polar residues" evidence="1">
    <location>
        <begin position="85"/>
        <end position="97"/>
    </location>
</feature>